<accession>A0A2A2TNT4</accession>
<dbReference type="AlphaFoldDB" id="A0A2A2TNT4"/>
<sequence length="136" mass="15710">MSSSNPSPDSTLQRLREVRHLLLRLHKALLDSERIVYEQVYGQIQSNGEFLRLVIGHEWFNWLHQISQLIVRIDEVLFAKEAIAIAKPSELLAQTKDLLQPDNEGTDLGQRYFHAIQRDPNIALMHGELSQMLAER</sequence>
<dbReference type="Proteomes" id="UP000218238">
    <property type="component" value="Unassembled WGS sequence"/>
</dbReference>
<reference evidence="1 2" key="1">
    <citation type="submission" date="2017-08" db="EMBL/GenBank/DDBJ databases">
        <title>Draft genome sequence of filamentous cyanobacterium Calothrix elsteri CCALA 953.</title>
        <authorList>
            <person name="Gagunashvili A.N."/>
            <person name="Elster J."/>
            <person name="Andresson O.S."/>
        </authorList>
    </citation>
    <scope>NUCLEOTIDE SEQUENCE [LARGE SCALE GENOMIC DNA]</scope>
    <source>
        <strain evidence="1 2">CCALA 953</strain>
    </source>
</reference>
<keyword evidence="2" id="KW-1185">Reference proteome</keyword>
<dbReference type="EMBL" id="NTFS01000019">
    <property type="protein sequence ID" value="PAX60171.1"/>
    <property type="molecule type" value="Genomic_DNA"/>
</dbReference>
<dbReference type="OrthoDB" id="462384at2"/>
<protein>
    <submittedName>
        <fullName evidence="1">Uncharacterized protein</fullName>
    </submittedName>
</protein>
<evidence type="ECO:0000313" key="1">
    <source>
        <dbReference type="EMBL" id="PAX60171.1"/>
    </source>
</evidence>
<comment type="caution">
    <text evidence="1">The sequence shown here is derived from an EMBL/GenBank/DDBJ whole genome shotgun (WGS) entry which is preliminary data.</text>
</comment>
<proteinExistence type="predicted"/>
<gene>
    <name evidence="1" type="ORF">CK510_03115</name>
</gene>
<name>A0A2A2TNT4_9CYAN</name>
<evidence type="ECO:0000313" key="2">
    <source>
        <dbReference type="Proteomes" id="UP000218238"/>
    </source>
</evidence>
<organism evidence="1 2">
    <name type="scientific">Brunnivagina elsteri CCALA 953</name>
    <dbReference type="NCBI Taxonomy" id="987040"/>
    <lineage>
        <taxon>Bacteria</taxon>
        <taxon>Bacillati</taxon>
        <taxon>Cyanobacteriota</taxon>
        <taxon>Cyanophyceae</taxon>
        <taxon>Nostocales</taxon>
        <taxon>Calotrichaceae</taxon>
        <taxon>Brunnivagina</taxon>
    </lineage>
</organism>
<dbReference type="RefSeq" id="WP_095720301.1">
    <property type="nucleotide sequence ID" value="NZ_NTFS01000019.1"/>
</dbReference>